<keyword evidence="8" id="KW-1185">Reference proteome</keyword>
<reference evidence="7 8" key="1">
    <citation type="submission" date="2019-11" db="EMBL/GenBank/DDBJ databases">
        <authorList>
            <person name="Li X.-J."/>
            <person name="Feng X.-M."/>
        </authorList>
    </citation>
    <scope>NUCLEOTIDE SEQUENCE [LARGE SCALE GENOMIC DNA]</scope>
    <source>
        <strain evidence="7 8">XMNu-373</strain>
    </source>
</reference>
<evidence type="ECO:0000256" key="2">
    <source>
        <dbReference type="ARBA" id="ARBA00009323"/>
    </source>
</evidence>
<keyword evidence="3 7" id="KW-0132">Cell division</keyword>
<gene>
    <name evidence="7" type="ORF">F7O44_04005</name>
</gene>
<dbReference type="EMBL" id="WLZY01000001">
    <property type="protein sequence ID" value="NDL56234.1"/>
    <property type="molecule type" value="Genomic_DNA"/>
</dbReference>
<accession>A0A7K3LYY4</accession>
<evidence type="ECO:0000256" key="6">
    <source>
        <dbReference type="ARBA" id="ARBA00023306"/>
    </source>
</evidence>
<comment type="subcellular location">
    <subcellularLocation>
        <location evidence="1">Cell septum</location>
    </subcellularLocation>
</comment>
<dbReference type="Proteomes" id="UP000460435">
    <property type="component" value="Unassembled WGS sequence"/>
</dbReference>
<evidence type="ECO:0000256" key="4">
    <source>
        <dbReference type="ARBA" id="ARBA00022969"/>
    </source>
</evidence>
<organism evidence="7 8">
    <name type="scientific">Phytoactinopolyspora mesophila</name>
    <dbReference type="NCBI Taxonomy" id="2650750"/>
    <lineage>
        <taxon>Bacteria</taxon>
        <taxon>Bacillati</taxon>
        <taxon>Actinomycetota</taxon>
        <taxon>Actinomycetes</taxon>
        <taxon>Jiangellales</taxon>
        <taxon>Jiangellaceae</taxon>
        <taxon>Phytoactinopolyspora</taxon>
    </lineage>
</organism>
<protein>
    <submittedName>
        <fullName evidence="7">SsgA family sporulation/cell division regulator</fullName>
    </submittedName>
</protein>
<comment type="similarity">
    <text evidence="2">Belongs to the SsgA family.</text>
</comment>
<dbReference type="Gene3D" id="2.30.31.20">
    <property type="entry name" value="Sporulation-specific cell division protein SsgB"/>
    <property type="match status" value="1"/>
</dbReference>
<evidence type="ECO:0000256" key="5">
    <source>
        <dbReference type="ARBA" id="ARBA00023210"/>
    </source>
</evidence>
<evidence type="ECO:0000256" key="1">
    <source>
        <dbReference type="ARBA" id="ARBA00004431"/>
    </source>
</evidence>
<dbReference type="GO" id="GO:0000917">
    <property type="term" value="P:division septum assembly"/>
    <property type="evidence" value="ECO:0007669"/>
    <property type="project" value="UniProtKB-KW"/>
</dbReference>
<dbReference type="AlphaFoldDB" id="A0A7K3LYY4"/>
<keyword evidence="4" id="KW-0749">Sporulation</keyword>
<keyword evidence="5" id="KW-0717">Septation</keyword>
<evidence type="ECO:0000256" key="3">
    <source>
        <dbReference type="ARBA" id="ARBA00022618"/>
    </source>
</evidence>
<sequence>MERTMVSYPMTLQLLTTPTGARPLPAEFHYYPNDPLAVTILFDSRSEAPVRWVFARELLSDGLDRQAGLGDVSICPVEDEHGLPSIQIQLSSPDGDAFIVAPAEEVEEFLARTWRAVPPGTESSRLNIDLALDALLNGA</sequence>
<dbReference type="InterPro" id="IPR006776">
    <property type="entry name" value="SsgB"/>
</dbReference>
<proteinExistence type="inferred from homology"/>
<keyword evidence="6" id="KW-0131">Cell cycle</keyword>
<comment type="caution">
    <text evidence="7">The sequence shown here is derived from an EMBL/GenBank/DDBJ whole genome shotgun (WGS) entry which is preliminary data.</text>
</comment>
<evidence type="ECO:0000313" key="7">
    <source>
        <dbReference type="EMBL" id="NDL56234.1"/>
    </source>
</evidence>
<dbReference type="GO" id="GO:0030435">
    <property type="term" value="P:sporulation resulting in formation of a cellular spore"/>
    <property type="evidence" value="ECO:0007669"/>
    <property type="project" value="UniProtKB-KW"/>
</dbReference>
<name>A0A7K3LYY4_9ACTN</name>
<dbReference type="GO" id="GO:0030428">
    <property type="term" value="C:cell septum"/>
    <property type="evidence" value="ECO:0007669"/>
    <property type="project" value="UniProtKB-SubCell"/>
</dbReference>
<dbReference type="InterPro" id="IPR038658">
    <property type="entry name" value="SsgB_sf"/>
</dbReference>
<dbReference type="Pfam" id="PF04686">
    <property type="entry name" value="SsgA"/>
    <property type="match status" value="1"/>
</dbReference>
<dbReference type="RefSeq" id="WP_162448850.1">
    <property type="nucleotide sequence ID" value="NZ_WLZY01000001.1"/>
</dbReference>
<evidence type="ECO:0000313" key="8">
    <source>
        <dbReference type="Proteomes" id="UP000460435"/>
    </source>
</evidence>